<evidence type="ECO:0000256" key="3">
    <source>
        <dbReference type="ARBA" id="ARBA00015134"/>
    </source>
</evidence>
<keyword evidence="4" id="KW-0539">Nucleus</keyword>
<evidence type="ECO:0000256" key="1">
    <source>
        <dbReference type="ARBA" id="ARBA00004123"/>
    </source>
</evidence>
<evidence type="ECO:0000313" key="7">
    <source>
        <dbReference type="RefSeq" id="XP_055867493.1"/>
    </source>
</evidence>
<dbReference type="PANTHER" id="PTHR28359:SF1">
    <property type="entry name" value="ASHWIN"/>
    <property type="match status" value="1"/>
</dbReference>
<dbReference type="PANTHER" id="PTHR28359">
    <property type="entry name" value="ASHWIN"/>
    <property type="match status" value="1"/>
</dbReference>
<organism evidence="6 7">
    <name type="scientific">Biomphalaria glabrata</name>
    <name type="common">Bloodfluke planorb</name>
    <name type="synonym">Freshwater snail</name>
    <dbReference type="NCBI Taxonomy" id="6526"/>
    <lineage>
        <taxon>Eukaryota</taxon>
        <taxon>Metazoa</taxon>
        <taxon>Spiralia</taxon>
        <taxon>Lophotrochozoa</taxon>
        <taxon>Mollusca</taxon>
        <taxon>Gastropoda</taxon>
        <taxon>Heterobranchia</taxon>
        <taxon>Euthyneura</taxon>
        <taxon>Panpulmonata</taxon>
        <taxon>Hygrophila</taxon>
        <taxon>Lymnaeoidea</taxon>
        <taxon>Planorbidae</taxon>
        <taxon>Biomphalaria</taxon>
    </lineage>
</organism>
<name>A0A9W2YXQ0_BIOGL</name>
<dbReference type="Pfam" id="PF15323">
    <property type="entry name" value="Ashwin"/>
    <property type="match status" value="1"/>
</dbReference>
<dbReference type="GO" id="GO:0005634">
    <property type="term" value="C:nucleus"/>
    <property type="evidence" value="ECO:0007669"/>
    <property type="project" value="UniProtKB-SubCell"/>
</dbReference>
<dbReference type="InterPro" id="IPR024887">
    <property type="entry name" value="Ashwin"/>
</dbReference>
<dbReference type="RefSeq" id="XP_055867493.1">
    <property type="nucleotide sequence ID" value="XM_056011518.1"/>
</dbReference>
<dbReference type="AlphaFoldDB" id="A0A9W2YXQ0"/>
<evidence type="ECO:0000256" key="4">
    <source>
        <dbReference type="ARBA" id="ARBA00023242"/>
    </source>
</evidence>
<dbReference type="GeneID" id="129922983"/>
<dbReference type="OrthoDB" id="10071059at2759"/>
<dbReference type="GO" id="GO:0072669">
    <property type="term" value="C:tRNA-splicing ligase complex"/>
    <property type="evidence" value="ECO:0007669"/>
    <property type="project" value="InterPro"/>
</dbReference>
<feature type="compositionally biased region" description="Basic and acidic residues" evidence="5">
    <location>
        <begin position="87"/>
        <end position="99"/>
    </location>
</feature>
<evidence type="ECO:0000256" key="5">
    <source>
        <dbReference type="SAM" id="MobiDB-lite"/>
    </source>
</evidence>
<gene>
    <name evidence="7" type="primary">LOC129922983</name>
</gene>
<dbReference type="Proteomes" id="UP001165740">
    <property type="component" value="Chromosome 14"/>
</dbReference>
<comment type="similarity">
    <text evidence="2">Belongs to the ashwin family.</text>
</comment>
<keyword evidence="6" id="KW-1185">Reference proteome</keyword>
<feature type="region of interest" description="Disordered" evidence="5">
    <location>
        <begin position="70"/>
        <end position="199"/>
    </location>
</feature>
<evidence type="ECO:0000313" key="6">
    <source>
        <dbReference type="Proteomes" id="UP001165740"/>
    </source>
</evidence>
<dbReference type="GO" id="GO:0048598">
    <property type="term" value="P:embryonic morphogenesis"/>
    <property type="evidence" value="ECO:0007669"/>
    <property type="project" value="InterPro"/>
</dbReference>
<protein>
    <recommendedName>
        <fullName evidence="3">Ashwin</fullName>
    </recommendedName>
</protein>
<reference evidence="7" key="1">
    <citation type="submission" date="2025-08" db="UniProtKB">
        <authorList>
            <consortium name="RefSeq"/>
        </authorList>
    </citation>
    <scope>IDENTIFICATION</scope>
</reference>
<feature type="compositionally biased region" description="Low complexity" evidence="5">
    <location>
        <begin position="152"/>
        <end position="167"/>
    </location>
</feature>
<accession>A0A9W2YXQ0</accession>
<sequence>MSNTLPSNSVPSKIDWLYPDLMSKDGLLYILKQRYIDQHNFDLENLNKEDLIDLYNQYILPLPQRKYRSNRRGNEMCKKQIISSKKRASEFKDDSDQPAKRQQMITMAQGSGDRLKPPPSSASGNNKVVKLSHSKNTYQLPETEFKEKCNMNSQGKQCSNNQNQGCNSRKRHFKDDNHSDQLTNTSPSPIKKINKISWP</sequence>
<proteinExistence type="inferred from homology"/>
<comment type="subcellular location">
    <subcellularLocation>
        <location evidence="1">Nucleus</location>
    </subcellularLocation>
</comment>
<evidence type="ECO:0000256" key="2">
    <source>
        <dbReference type="ARBA" id="ARBA00007855"/>
    </source>
</evidence>